<evidence type="ECO:0000256" key="9">
    <source>
        <dbReference type="RuleBase" id="RU000487"/>
    </source>
</evidence>
<evidence type="ECO:0000313" key="10">
    <source>
        <dbReference type="EMBL" id="CAJ1370876.1"/>
    </source>
</evidence>
<dbReference type="FunFam" id="3.90.640.10:FF:000007">
    <property type="entry name" value="Actin like 7B"/>
    <property type="match status" value="1"/>
</dbReference>
<evidence type="ECO:0000256" key="3">
    <source>
        <dbReference type="ARBA" id="ARBA00022490"/>
    </source>
</evidence>
<protein>
    <recommendedName>
        <fullName evidence="12">Actin</fullName>
    </recommendedName>
</protein>
<evidence type="ECO:0000256" key="6">
    <source>
        <dbReference type="ARBA" id="ARBA00022840"/>
    </source>
</evidence>
<dbReference type="Proteomes" id="UP001178507">
    <property type="component" value="Unassembled WGS sequence"/>
</dbReference>
<evidence type="ECO:0000256" key="1">
    <source>
        <dbReference type="ARBA" id="ARBA00004245"/>
    </source>
</evidence>
<dbReference type="EMBL" id="CAUJNA010000041">
    <property type="protein sequence ID" value="CAJ1370876.1"/>
    <property type="molecule type" value="Genomic_DNA"/>
</dbReference>
<keyword evidence="11" id="KW-1185">Reference proteome</keyword>
<evidence type="ECO:0000256" key="7">
    <source>
        <dbReference type="ARBA" id="ARBA00023212"/>
    </source>
</evidence>
<dbReference type="GO" id="GO:0016787">
    <property type="term" value="F:hydrolase activity"/>
    <property type="evidence" value="ECO:0007669"/>
    <property type="project" value="UniProtKB-KW"/>
</dbReference>
<dbReference type="GO" id="GO:0005856">
    <property type="term" value="C:cytoskeleton"/>
    <property type="evidence" value="ECO:0007669"/>
    <property type="project" value="UniProtKB-SubCell"/>
</dbReference>
<sequence>MDAALVVDNGSSFLKAGLAGEDVPRVVFPCMLSRTGPGEPVLCGTEAQKRGLSLKQPICRGVVTNWDDMERIWRHCFLNQLKMAPEEHPVLLTEVPLNPKAHRERLTQMMFDTFNAPACYVTTGAVLSLYTSGRNTGVVVDCGDQVMHGVPIYEGTTLPHAITRADFGGKDLTDYLASLLAQLGIAFFATELNVVRDIKEKICYVAEDFPRARLETVRRPFELPDGGIVTLEQERVKCPEALFQPSLLGKDSAGLTDLAWQCIKRCNVDIRRELYGNVVLAGGGSLFPGLERRLQMELASLAPPSTEVKVLCPPERKYSAWIGGSILTSLSTFQQMWISRAEYDESGPSIVHRKCL</sequence>
<dbReference type="InterPro" id="IPR043129">
    <property type="entry name" value="ATPase_NBD"/>
</dbReference>
<dbReference type="InterPro" id="IPR004000">
    <property type="entry name" value="Actin"/>
</dbReference>
<evidence type="ECO:0000256" key="4">
    <source>
        <dbReference type="ARBA" id="ARBA00022741"/>
    </source>
</evidence>
<keyword evidence="4" id="KW-0547">Nucleotide-binding</keyword>
<comment type="caution">
    <text evidence="10">The sequence shown here is derived from an EMBL/GenBank/DDBJ whole genome shotgun (WGS) entry which is preliminary data.</text>
</comment>
<dbReference type="PRINTS" id="PR00190">
    <property type="entry name" value="ACTIN"/>
</dbReference>
<dbReference type="PROSITE" id="PS00432">
    <property type="entry name" value="ACTINS_2"/>
    <property type="match status" value="1"/>
</dbReference>
<dbReference type="AlphaFoldDB" id="A0AA36MGV3"/>
<dbReference type="GO" id="GO:0005524">
    <property type="term" value="F:ATP binding"/>
    <property type="evidence" value="ECO:0007669"/>
    <property type="project" value="UniProtKB-KW"/>
</dbReference>
<dbReference type="Gene3D" id="3.30.420.40">
    <property type="match status" value="2"/>
</dbReference>
<keyword evidence="5" id="KW-0378">Hydrolase</keyword>
<keyword evidence="7" id="KW-0206">Cytoskeleton</keyword>
<dbReference type="InterPro" id="IPR004001">
    <property type="entry name" value="Actin_CS"/>
</dbReference>
<evidence type="ECO:0000313" key="11">
    <source>
        <dbReference type="Proteomes" id="UP001178507"/>
    </source>
</evidence>
<evidence type="ECO:0008006" key="12">
    <source>
        <dbReference type="Google" id="ProtNLM"/>
    </source>
</evidence>
<reference evidence="10" key="1">
    <citation type="submission" date="2023-08" db="EMBL/GenBank/DDBJ databases">
        <authorList>
            <person name="Chen Y."/>
            <person name="Shah S."/>
            <person name="Dougan E. K."/>
            <person name="Thang M."/>
            <person name="Chan C."/>
        </authorList>
    </citation>
    <scope>NUCLEOTIDE SEQUENCE</scope>
</reference>
<dbReference type="PANTHER" id="PTHR11937">
    <property type="entry name" value="ACTIN"/>
    <property type="match status" value="1"/>
</dbReference>
<proteinExistence type="inferred from homology"/>
<dbReference type="Gene3D" id="3.90.640.10">
    <property type="entry name" value="Actin, Chain A, domain 4"/>
    <property type="match status" value="1"/>
</dbReference>
<dbReference type="FunFam" id="3.30.420.40:FF:000148">
    <property type="entry name" value="Actin, alpha skeletal muscle"/>
    <property type="match status" value="1"/>
</dbReference>
<evidence type="ECO:0000256" key="8">
    <source>
        <dbReference type="ARBA" id="ARBA00049360"/>
    </source>
</evidence>
<organism evidence="10 11">
    <name type="scientific">Effrenium voratum</name>
    <dbReference type="NCBI Taxonomy" id="2562239"/>
    <lineage>
        <taxon>Eukaryota</taxon>
        <taxon>Sar</taxon>
        <taxon>Alveolata</taxon>
        <taxon>Dinophyceae</taxon>
        <taxon>Suessiales</taxon>
        <taxon>Symbiodiniaceae</taxon>
        <taxon>Effrenium</taxon>
    </lineage>
</organism>
<evidence type="ECO:0000256" key="2">
    <source>
        <dbReference type="ARBA" id="ARBA00006752"/>
    </source>
</evidence>
<keyword evidence="6" id="KW-0067">ATP-binding</keyword>
<dbReference type="SUPFAM" id="SSF53067">
    <property type="entry name" value="Actin-like ATPase domain"/>
    <property type="match status" value="2"/>
</dbReference>
<name>A0AA36MGV3_9DINO</name>
<dbReference type="Pfam" id="PF00022">
    <property type="entry name" value="Actin"/>
    <property type="match status" value="1"/>
</dbReference>
<keyword evidence="3" id="KW-0963">Cytoplasm</keyword>
<comment type="catalytic activity">
    <reaction evidence="8">
        <text>ATP + H2O = ADP + phosphate + H(+)</text>
        <dbReference type="Rhea" id="RHEA:13065"/>
        <dbReference type="ChEBI" id="CHEBI:15377"/>
        <dbReference type="ChEBI" id="CHEBI:15378"/>
        <dbReference type="ChEBI" id="CHEBI:30616"/>
        <dbReference type="ChEBI" id="CHEBI:43474"/>
        <dbReference type="ChEBI" id="CHEBI:456216"/>
    </reaction>
</comment>
<comment type="similarity">
    <text evidence="2 9">Belongs to the actin family.</text>
</comment>
<gene>
    <name evidence="10" type="ORF">EVOR1521_LOCUS1341</name>
</gene>
<evidence type="ECO:0000256" key="5">
    <source>
        <dbReference type="ARBA" id="ARBA00022801"/>
    </source>
</evidence>
<dbReference type="SMART" id="SM00268">
    <property type="entry name" value="ACTIN"/>
    <property type="match status" value="1"/>
</dbReference>
<accession>A0AA36MGV3</accession>
<dbReference type="FunFam" id="3.30.420.40:FF:000058">
    <property type="entry name" value="Putative actin-related protein 5"/>
    <property type="match status" value="1"/>
</dbReference>
<comment type="subcellular location">
    <subcellularLocation>
        <location evidence="1">Cytoplasm</location>
        <location evidence="1">Cytoskeleton</location>
    </subcellularLocation>
</comment>